<evidence type="ECO:0000313" key="1">
    <source>
        <dbReference type="EMBL" id="MBE9390797.1"/>
    </source>
</evidence>
<comment type="caution">
    <text evidence="1">The sequence shown here is derived from an EMBL/GenBank/DDBJ whole genome shotgun (WGS) entry which is preliminary data.</text>
</comment>
<accession>A0A843ACI0</accession>
<gene>
    <name evidence="1" type="ORF">IOK49_01690</name>
</gene>
<organism evidence="1 2">
    <name type="scientific">Fervidicoccus fontis</name>
    <dbReference type="NCBI Taxonomy" id="683846"/>
    <lineage>
        <taxon>Archaea</taxon>
        <taxon>Thermoproteota</taxon>
        <taxon>Thermoprotei</taxon>
        <taxon>Fervidicoccales</taxon>
        <taxon>Fervidicoccaceae</taxon>
        <taxon>Fervidicoccus</taxon>
    </lineage>
</organism>
<evidence type="ECO:0008006" key="3">
    <source>
        <dbReference type="Google" id="ProtNLM"/>
    </source>
</evidence>
<dbReference type="Proteomes" id="UP000652307">
    <property type="component" value="Unassembled WGS sequence"/>
</dbReference>
<dbReference type="RefSeq" id="WP_193803373.1">
    <property type="nucleotide sequence ID" value="NZ_JADEZV010000001.1"/>
</dbReference>
<proteinExistence type="predicted"/>
<evidence type="ECO:0000313" key="2">
    <source>
        <dbReference type="Proteomes" id="UP000652307"/>
    </source>
</evidence>
<sequence length="172" mass="19681">MEECSGCKELIWDYRTGDIICSESGEICEKIYVEDDAPARVEGEGKKSRGRKKDLQRSYRAYFRLLKKAKRKGLLISEEGFMRYLSSGKQVMVFSHPKTPSLMHFIMENEIIRRAFERVSRDPRFSGRTLRAKAAAAMILASSDSIARIAEVTGLSPEHIARLRKLLKEDSF</sequence>
<dbReference type="AlphaFoldDB" id="A0A843ACI0"/>
<dbReference type="EMBL" id="JADEZV010000001">
    <property type="protein sequence ID" value="MBE9390797.1"/>
    <property type="molecule type" value="Genomic_DNA"/>
</dbReference>
<reference evidence="1" key="1">
    <citation type="submission" date="2020-10" db="EMBL/GenBank/DDBJ databases">
        <title>Fervidococcus fontis strain 3639Fd - the first crenarchaeon capable of growth on lipids.</title>
        <authorList>
            <person name="Kochetkova T.V."/>
            <person name="Elcheninov A.G."/>
            <person name="Toschakov S.V."/>
            <person name="Kublanov I.V."/>
        </authorList>
    </citation>
    <scope>NUCLEOTIDE SEQUENCE</scope>
    <source>
        <strain evidence="1">3639Fd</strain>
    </source>
</reference>
<name>A0A843ACI0_9CREN</name>
<protein>
    <recommendedName>
        <fullName evidence="3">TFIIB-type zinc ribbon-containing protein</fullName>
    </recommendedName>
</protein>